<feature type="chain" id="PRO_5027758315" description="Outer membrane protein beta-barrel domain-containing protein" evidence="1">
    <location>
        <begin position="22"/>
        <end position="199"/>
    </location>
</feature>
<comment type="caution">
    <text evidence="2">The sequence shown here is derived from an EMBL/GenBank/DDBJ whole genome shotgun (WGS) entry which is preliminary data.</text>
</comment>
<evidence type="ECO:0000256" key="1">
    <source>
        <dbReference type="SAM" id="SignalP"/>
    </source>
</evidence>
<proteinExistence type="predicted"/>
<reference evidence="2" key="1">
    <citation type="journal article" date="2020" name="mSystems">
        <title>Genome- and Community-Level Interaction Insights into Carbon Utilization and Element Cycling Functions of Hydrothermarchaeota in Hydrothermal Sediment.</title>
        <authorList>
            <person name="Zhou Z."/>
            <person name="Liu Y."/>
            <person name="Xu W."/>
            <person name="Pan J."/>
            <person name="Luo Z.H."/>
            <person name="Li M."/>
        </authorList>
    </citation>
    <scope>NUCLEOTIDE SEQUENCE [LARGE SCALE GENOMIC DNA]</scope>
    <source>
        <strain evidence="2">SpSt-488</strain>
    </source>
</reference>
<keyword evidence="1" id="KW-0732">Signal</keyword>
<organism evidence="2">
    <name type="scientific">candidate division WOR-3 bacterium</name>
    <dbReference type="NCBI Taxonomy" id="2052148"/>
    <lineage>
        <taxon>Bacteria</taxon>
        <taxon>Bacteria division WOR-3</taxon>
    </lineage>
</organism>
<name>A0A7C4CAV7_UNCW3</name>
<accession>A0A7C4CAV7</accession>
<dbReference type="AlphaFoldDB" id="A0A7C4CAV7"/>
<feature type="signal peptide" evidence="1">
    <location>
        <begin position="1"/>
        <end position="21"/>
    </location>
</feature>
<protein>
    <recommendedName>
        <fullName evidence="3">Outer membrane protein beta-barrel domain-containing protein</fullName>
    </recommendedName>
</protein>
<dbReference type="EMBL" id="DSUT01000087">
    <property type="protein sequence ID" value="HGK28151.1"/>
    <property type="molecule type" value="Genomic_DNA"/>
</dbReference>
<sequence length="199" mass="21411">MARAVCIGLLVLFLTAGLTQAAEFNRAGRAGGLLVSGQGSVNIFLPSGEPEDTPSEGFSINLVPRALYFLIDGLGAGLDLGFDYYSNSYKETGLAIGPRVAYYFMLPNRRYSRGGFARYNGGEFWLMPFAGATIQYLSQTFGSTTNSGYRARAGVGISPLIGSHGTLPVELGFQTQKIGTEPSNRIYLEAGFGGFFWKK</sequence>
<evidence type="ECO:0000313" key="2">
    <source>
        <dbReference type="EMBL" id="HGK28151.1"/>
    </source>
</evidence>
<evidence type="ECO:0008006" key="3">
    <source>
        <dbReference type="Google" id="ProtNLM"/>
    </source>
</evidence>
<gene>
    <name evidence="2" type="ORF">ENS41_04275</name>
</gene>